<gene>
    <name evidence="2" type="ORF">F8A88_12985</name>
</gene>
<dbReference type="GO" id="GO:0004066">
    <property type="term" value="F:asparagine synthase (glutamine-hydrolyzing) activity"/>
    <property type="evidence" value="ECO:0007669"/>
    <property type="project" value="InterPro"/>
</dbReference>
<dbReference type="AlphaFoldDB" id="A0A6N6MZ79"/>
<dbReference type="Gene3D" id="3.40.50.620">
    <property type="entry name" value="HUPs"/>
    <property type="match status" value="1"/>
</dbReference>
<reference evidence="2 3" key="1">
    <citation type="journal article" date="2017" name="Int. J. Syst. Evol. Microbiol.">
        <title>Desulfovibrio senegalensis sp. nov., a mesophilic sulfate reducer isolated from marine sediment.</title>
        <authorList>
            <person name="Thioye A."/>
            <person name="Gam Z.B.A."/>
            <person name="Mbengue M."/>
            <person name="Cayol J.L."/>
            <person name="Joseph-Bartoli M."/>
            <person name="Toure-Kane C."/>
            <person name="Labat M."/>
        </authorList>
    </citation>
    <scope>NUCLEOTIDE SEQUENCE [LARGE SCALE GENOMIC DNA]</scope>
    <source>
        <strain evidence="2 3">DSM 101509</strain>
    </source>
</reference>
<comment type="caution">
    <text evidence="2">The sequence shown here is derived from an EMBL/GenBank/DDBJ whole genome shotgun (WGS) entry which is preliminary data.</text>
</comment>
<dbReference type="Pfam" id="PF00733">
    <property type="entry name" value="Asn_synthase"/>
    <property type="match status" value="1"/>
</dbReference>
<evidence type="ECO:0000259" key="1">
    <source>
        <dbReference type="Pfam" id="PF00733"/>
    </source>
</evidence>
<dbReference type="PANTHER" id="PTHR43169:SF2">
    <property type="entry name" value="NAD_GMP SYNTHASE DOMAIN-CONTAINING PROTEIN"/>
    <property type="match status" value="1"/>
</dbReference>
<keyword evidence="3" id="KW-1185">Reference proteome</keyword>
<proteinExistence type="predicted"/>
<sequence>MALQRLESCLRGLAGAGEHVVIALSGGVDSSLLAAVAGRQLGGASVPVSAVTITSELGFARDANAARVVAAEAGIEHVCLPVSLLDDEGIRANGPDRCYWCKRAMFSAMRRCFGDRAVIMDGTTADDDPQRPGMRAAAEHGVVSPLARACLVKEAVCREARLLGVSTHDRPSDSCRATRIATGTDLRAVPLIMVETIEELLLAKGLRHVRLLVDELMITARHAPHNGGIDDFLRSDVHALAARYGYERVRFAPWEHWDG</sequence>
<dbReference type="SUPFAM" id="SSF52402">
    <property type="entry name" value="Adenine nucleotide alpha hydrolases-like"/>
    <property type="match status" value="1"/>
</dbReference>
<dbReference type="EMBL" id="WAIE01000006">
    <property type="protein sequence ID" value="KAB1440857.1"/>
    <property type="molecule type" value="Genomic_DNA"/>
</dbReference>
<feature type="domain" description="Asparagine synthetase" evidence="1">
    <location>
        <begin position="13"/>
        <end position="82"/>
    </location>
</feature>
<accession>A0A6N6MZ79</accession>
<dbReference type="OrthoDB" id="9776919at2"/>
<dbReference type="RefSeq" id="WP_151151601.1">
    <property type="nucleotide sequence ID" value="NZ_WAIE01000006.1"/>
</dbReference>
<dbReference type="InterPro" id="IPR052188">
    <property type="entry name" value="Ni-pincer_cofactor_biosynth"/>
</dbReference>
<evidence type="ECO:0000313" key="3">
    <source>
        <dbReference type="Proteomes" id="UP000438699"/>
    </source>
</evidence>
<name>A0A6N6MZ79_9BACT</name>
<dbReference type="PANTHER" id="PTHR43169">
    <property type="entry name" value="EXSB FAMILY PROTEIN"/>
    <property type="match status" value="1"/>
</dbReference>
<dbReference type="Proteomes" id="UP000438699">
    <property type="component" value="Unassembled WGS sequence"/>
</dbReference>
<dbReference type="InterPro" id="IPR001962">
    <property type="entry name" value="Asn_synthase"/>
</dbReference>
<dbReference type="InterPro" id="IPR014729">
    <property type="entry name" value="Rossmann-like_a/b/a_fold"/>
</dbReference>
<evidence type="ECO:0000313" key="2">
    <source>
        <dbReference type="EMBL" id="KAB1440857.1"/>
    </source>
</evidence>
<dbReference type="GO" id="GO:0006529">
    <property type="term" value="P:asparagine biosynthetic process"/>
    <property type="evidence" value="ECO:0007669"/>
    <property type="project" value="InterPro"/>
</dbReference>
<protein>
    <submittedName>
        <fullName evidence="2">TIGR00268 family protein</fullName>
    </submittedName>
</protein>
<organism evidence="2 3">
    <name type="scientific">Pseudodesulfovibrio senegalensis</name>
    <dbReference type="NCBI Taxonomy" id="1721087"/>
    <lineage>
        <taxon>Bacteria</taxon>
        <taxon>Pseudomonadati</taxon>
        <taxon>Thermodesulfobacteriota</taxon>
        <taxon>Desulfovibrionia</taxon>
        <taxon>Desulfovibrionales</taxon>
        <taxon>Desulfovibrionaceae</taxon>
    </lineage>
</organism>